<reference evidence="2" key="1">
    <citation type="submission" date="2019-11" db="EMBL/GenBank/DDBJ databases">
        <authorList>
            <person name="Feng L."/>
        </authorList>
    </citation>
    <scope>NUCLEOTIDE SEQUENCE</scope>
    <source>
        <strain evidence="2">BovatusLFYP28</strain>
    </source>
</reference>
<keyword evidence="1" id="KW-1133">Transmembrane helix</keyword>
<gene>
    <name evidence="2" type="ORF">BOLFYP28_03125</name>
</gene>
<evidence type="ECO:0008006" key="3">
    <source>
        <dbReference type="Google" id="ProtNLM"/>
    </source>
</evidence>
<accession>A0A6N2WFZ9</accession>
<sequence length="226" mass="25206">MLYINTYKLLPPQDVAPKLNTHYYVLFSLILESCHISVLFSLYNDFPIFIIPSVAPPCVVQGAKLRPGPLKICKPASRPAGFDENFSIRPVGRLKIFHQKPCIFSPRPYLPPETSKVRPPTRHKKKVNVMKKRTEIQQDLKRGFGFAPTGIKNLVKWLSVGFMVYVAVRFVCAFVGGVVVGLGGGLPMLAVLAVVFFLIRAVWRILSAFLSLCVLALLILVLCVIL</sequence>
<dbReference type="EMBL" id="CACRTD010000049">
    <property type="protein sequence ID" value="VYT41190.1"/>
    <property type="molecule type" value="Genomic_DNA"/>
</dbReference>
<feature type="transmembrane region" description="Helical" evidence="1">
    <location>
        <begin position="205"/>
        <end position="225"/>
    </location>
</feature>
<evidence type="ECO:0000256" key="1">
    <source>
        <dbReference type="SAM" id="Phobius"/>
    </source>
</evidence>
<keyword evidence="1" id="KW-0812">Transmembrane</keyword>
<feature type="transmembrane region" description="Helical" evidence="1">
    <location>
        <begin position="166"/>
        <end position="199"/>
    </location>
</feature>
<protein>
    <recommendedName>
        <fullName evidence="3">Transmembrane protein</fullName>
    </recommendedName>
</protein>
<evidence type="ECO:0000313" key="2">
    <source>
        <dbReference type="EMBL" id="VYT41190.1"/>
    </source>
</evidence>
<dbReference type="AlphaFoldDB" id="A0A6N2WFZ9"/>
<organism evidence="2">
    <name type="scientific">Bacteroides ovatus</name>
    <dbReference type="NCBI Taxonomy" id="28116"/>
    <lineage>
        <taxon>Bacteria</taxon>
        <taxon>Pseudomonadati</taxon>
        <taxon>Bacteroidota</taxon>
        <taxon>Bacteroidia</taxon>
        <taxon>Bacteroidales</taxon>
        <taxon>Bacteroidaceae</taxon>
        <taxon>Bacteroides</taxon>
    </lineage>
</organism>
<keyword evidence="1" id="KW-0472">Membrane</keyword>
<proteinExistence type="predicted"/>
<name>A0A6N2WFZ9_BACOV</name>